<organism evidence="3 4">
    <name type="scientific">Yinghuangia aomiensis</name>
    <dbReference type="NCBI Taxonomy" id="676205"/>
    <lineage>
        <taxon>Bacteria</taxon>
        <taxon>Bacillati</taxon>
        <taxon>Actinomycetota</taxon>
        <taxon>Actinomycetes</taxon>
        <taxon>Kitasatosporales</taxon>
        <taxon>Streptomycetaceae</taxon>
        <taxon>Yinghuangia</taxon>
    </lineage>
</organism>
<protein>
    <submittedName>
        <fullName evidence="3">Nitroreductase family deazaflavin-dependent oxidoreductase</fullName>
    </submittedName>
</protein>
<comment type="similarity">
    <text evidence="1">Belongs to the F420H(2)-dependent quinone reductase family.</text>
</comment>
<dbReference type="Gene3D" id="2.30.110.10">
    <property type="entry name" value="Electron Transport, Fmn-binding Protein, Chain A"/>
    <property type="match status" value="1"/>
</dbReference>
<gene>
    <name evidence="3" type="ORF">GCM10023205_69510</name>
</gene>
<keyword evidence="4" id="KW-1185">Reference proteome</keyword>
<evidence type="ECO:0000313" key="3">
    <source>
        <dbReference type="EMBL" id="GAA4988632.1"/>
    </source>
</evidence>
<dbReference type="Proteomes" id="UP001500466">
    <property type="component" value="Unassembled WGS sequence"/>
</dbReference>
<name>A0ABP9I682_9ACTN</name>
<sequence>MSENLKPEEFVTPSRDDIPAISRQHVQGLEATDDDSVWIYGGMNHVLIHTVGRRTGNLHKVALPFWADKDGHRVVVASFAGAPQNPAWFTNLSDRTANPQLLVRVQGATYWSDHEVLDGDEYTATWAALTAERPFYKDYQANCDRRIPLVRLPETVRIASRG</sequence>
<dbReference type="NCBIfam" id="TIGR00026">
    <property type="entry name" value="hi_GC_TIGR00026"/>
    <property type="match status" value="1"/>
</dbReference>
<dbReference type="PANTHER" id="PTHR39428">
    <property type="entry name" value="F420H(2)-DEPENDENT QUINONE REDUCTASE RV1261C"/>
    <property type="match status" value="1"/>
</dbReference>
<reference evidence="4" key="1">
    <citation type="journal article" date="2019" name="Int. J. Syst. Evol. Microbiol.">
        <title>The Global Catalogue of Microorganisms (GCM) 10K type strain sequencing project: providing services to taxonomists for standard genome sequencing and annotation.</title>
        <authorList>
            <consortium name="The Broad Institute Genomics Platform"/>
            <consortium name="The Broad Institute Genome Sequencing Center for Infectious Disease"/>
            <person name="Wu L."/>
            <person name="Ma J."/>
        </authorList>
    </citation>
    <scope>NUCLEOTIDE SEQUENCE [LARGE SCALE GENOMIC DNA]</scope>
    <source>
        <strain evidence="4">JCM 17986</strain>
    </source>
</reference>
<dbReference type="EMBL" id="BAABHS010000036">
    <property type="protein sequence ID" value="GAA4988632.1"/>
    <property type="molecule type" value="Genomic_DNA"/>
</dbReference>
<dbReference type="RefSeq" id="WP_345679795.1">
    <property type="nucleotide sequence ID" value="NZ_BAABHS010000036.1"/>
</dbReference>
<dbReference type="PANTHER" id="PTHR39428:SF1">
    <property type="entry name" value="F420H(2)-DEPENDENT QUINONE REDUCTASE RV1261C"/>
    <property type="match status" value="1"/>
</dbReference>
<accession>A0ABP9I682</accession>
<evidence type="ECO:0000256" key="2">
    <source>
        <dbReference type="ARBA" id="ARBA00049106"/>
    </source>
</evidence>
<evidence type="ECO:0000313" key="4">
    <source>
        <dbReference type="Proteomes" id="UP001500466"/>
    </source>
</evidence>
<dbReference type="Pfam" id="PF04075">
    <property type="entry name" value="F420H2_quin_red"/>
    <property type="match status" value="1"/>
</dbReference>
<dbReference type="InterPro" id="IPR012349">
    <property type="entry name" value="Split_barrel_FMN-bd"/>
</dbReference>
<evidence type="ECO:0000256" key="1">
    <source>
        <dbReference type="ARBA" id="ARBA00008710"/>
    </source>
</evidence>
<comment type="caution">
    <text evidence="3">The sequence shown here is derived from an EMBL/GenBank/DDBJ whole genome shotgun (WGS) entry which is preliminary data.</text>
</comment>
<dbReference type="InterPro" id="IPR004378">
    <property type="entry name" value="F420H2_quin_Rdtase"/>
</dbReference>
<comment type="catalytic activity">
    <reaction evidence="2">
        <text>oxidized coenzyme F420-(gamma-L-Glu)(n) + a quinol + H(+) = reduced coenzyme F420-(gamma-L-Glu)(n) + a quinone</text>
        <dbReference type="Rhea" id="RHEA:39663"/>
        <dbReference type="Rhea" id="RHEA-COMP:12939"/>
        <dbReference type="Rhea" id="RHEA-COMP:14378"/>
        <dbReference type="ChEBI" id="CHEBI:15378"/>
        <dbReference type="ChEBI" id="CHEBI:24646"/>
        <dbReference type="ChEBI" id="CHEBI:132124"/>
        <dbReference type="ChEBI" id="CHEBI:133980"/>
        <dbReference type="ChEBI" id="CHEBI:139511"/>
    </reaction>
</comment>
<proteinExistence type="inferred from homology"/>